<comment type="caution">
    <text evidence="1">The sequence shown here is derived from an EMBL/GenBank/DDBJ whole genome shotgun (WGS) entry which is preliminary data.</text>
</comment>
<dbReference type="Pfam" id="PF12784">
    <property type="entry name" value="PDDEXK_2"/>
    <property type="match status" value="1"/>
</dbReference>
<dbReference type="PANTHER" id="PTHR41317">
    <property type="entry name" value="PD-(D_E)XK NUCLEASE FAMILY TRANSPOSASE"/>
    <property type="match status" value="1"/>
</dbReference>
<evidence type="ECO:0000313" key="1">
    <source>
        <dbReference type="EMBL" id="EMB23958.1"/>
    </source>
</evidence>
<dbReference type="AlphaFoldDB" id="A0A0F6MS65"/>
<protein>
    <recommendedName>
        <fullName evidence="2">Rpn family recombination-promoting nuclease/putative transposase</fullName>
    </recommendedName>
</protein>
<name>A0A0F6MS65_TREDN</name>
<evidence type="ECO:0008006" key="2">
    <source>
        <dbReference type="Google" id="ProtNLM"/>
    </source>
</evidence>
<dbReference type="PATRIC" id="fig|999434.4.peg.1138"/>
<dbReference type="Proteomes" id="UP000011701">
    <property type="component" value="Chromosome"/>
</dbReference>
<gene>
    <name evidence="1" type="ORF">HMPREF9723_01096</name>
</gene>
<accession>A0A0F6MS65</accession>
<organism evidence="1">
    <name type="scientific">Treponema denticola OTK</name>
    <dbReference type="NCBI Taxonomy" id="999434"/>
    <lineage>
        <taxon>Bacteria</taxon>
        <taxon>Pseudomonadati</taxon>
        <taxon>Spirochaetota</taxon>
        <taxon>Spirochaetia</taxon>
        <taxon>Spirochaetales</taxon>
        <taxon>Treponemataceae</taxon>
        <taxon>Treponema</taxon>
    </lineage>
</organism>
<dbReference type="EMBL" id="AGDY01000004">
    <property type="protein sequence ID" value="EMB23958.1"/>
    <property type="molecule type" value="Genomic_DNA"/>
</dbReference>
<reference evidence="1" key="1">
    <citation type="submission" date="2012-01" db="EMBL/GenBank/DDBJ databases">
        <title>The Genome Sequence of Treponema denticola OTK.</title>
        <authorList>
            <consortium name="The Broad Institute Genome Sequencing Platform"/>
            <person name="Earl A."/>
            <person name="Ward D."/>
            <person name="Feldgarden M."/>
            <person name="Gevers D."/>
            <person name="Blanton J.M."/>
            <person name="Fenno C.J."/>
            <person name="Baranova O.V."/>
            <person name="Mathney J."/>
            <person name="Dewhirst F.E."/>
            <person name="Izard J."/>
            <person name="Young S.K."/>
            <person name="Zeng Q."/>
            <person name="Gargeya S."/>
            <person name="Fitzgerald M."/>
            <person name="Haas B."/>
            <person name="Abouelleil A."/>
            <person name="Alvarado L."/>
            <person name="Arachchi H.M."/>
            <person name="Berlin A."/>
            <person name="Chapman S.B."/>
            <person name="Gearin G."/>
            <person name="Goldberg J."/>
            <person name="Griggs A."/>
            <person name="Gujja S."/>
            <person name="Hansen M."/>
            <person name="Heiman D."/>
            <person name="Howarth C."/>
            <person name="Larimer J."/>
            <person name="Lui A."/>
            <person name="MacDonald P.J.P."/>
            <person name="McCowen C."/>
            <person name="Montmayeur A."/>
            <person name="Murphy C."/>
            <person name="Neiman D."/>
            <person name="Pearson M."/>
            <person name="Priest M."/>
            <person name="Roberts A."/>
            <person name="Saif S."/>
            <person name="Shea T."/>
            <person name="Sisk P."/>
            <person name="Stolte C."/>
            <person name="Sykes S."/>
            <person name="Wortman J."/>
            <person name="Nusbaum C."/>
            <person name="Birren B."/>
        </authorList>
    </citation>
    <scope>NUCLEOTIDE SEQUENCE [LARGE SCALE GENOMIC DNA]</scope>
    <source>
        <strain evidence="1">OTK</strain>
    </source>
</reference>
<dbReference type="RefSeq" id="WP_002691692.1">
    <property type="nucleotide sequence ID" value="NZ_CM001797.1"/>
</dbReference>
<dbReference type="HOGENOM" id="CLU_966257_0_0_12"/>
<sequence>MSNEQTILNPKTDWVFKLMFSKGEEGNKALISFLNAFLEDSYGKIKKAEIINTELIRDRPSGETYRLDFLIRTDNGLLVDLEMQQFWKTNYHRRSQMYLMRLASRFLKTEPKEDDFLYAISLSVFGCDVPKNAELVRMPESSIIQYLYVELNELIVYTMKKRLEEYSLKDFWIRFLTNYEEDKKSGMLEELCKLEEGIKMAEATLFRVTDEERRMAIELSDEKYRMYVEDERSEARREGLAEGRSAGLAEGREKGRSIGLAEGLAEGRAEGSHQKALETAKIMKNMNYPLEDIYKITGLSKEEVGKL</sequence>
<proteinExistence type="predicted"/>
<dbReference type="PANTHER" id="PTHR41317:SF1">
    <property type="entry name" value="PD-(D_E)XK NUCLEASE FAMILY TRANSPOSASE"/>
    <property type="match status" value="1"/>
</dbReference>